<sequence>MIFASPLQQNPANQPLNSIVSPAVTPSGAAPLGTSQFRRTPGNTKPRLLSVSQPVQTVYMMNPVILSLIYDPIVSPPPPPPPSPLTVSFLSYLFQMAAKLGQLGVYMSSVLTNPSAGAVQPVNQAAGIAYQDQQGIVPTSPAGIQQTQGPASAGSPSNTNPVGLKSPTQQAATVQTPAEPKLKSTQGDLV</sequence>
<reference evidence="2" key="3">
    <citation type="submission" date="2025-09" db="UniProtKB">
        <authorList>
            <consortium name="Ensembl"/>
        </authorList>
    </citation>
    <scope>IDENTIFICATION</scope>
</reference>
<dbReference type="GeneTree" id="ENSGT00940000177216"/>
<dbReference type="InParanoid" id="A0A671X1C7"/>
<reference evidence="2" key="1">
    <citation type="submission" date="2021-04" db="EMBL/GenBank/DDBJ databases">
        <authorList>
            <consortium name="Wellcome Sanger Institute Data Sharing"/>
        </authorList>
    </citation>
    <scope>NUCLEOTIDE SEQUENCE [LARGE SCALE GENOMIC DNA]</scope>
</reference>
<evidence type="ECO:0000256" key="1">
    <source>
        <dbReference type="SAM" id="MobiDB-lite"/>
    </source>
</evidence>
<keyword evidence="3" id="KW-1185">Reference proteome</keyword>
<protein>
    <submittedName>
        <fullName evidence="2">Uncharacterized protein</fullName>
    </submittedName>
</protein>
<dbReference type="Proteomes" id="UP000472265">
    <property type="component" value="Chromosome 1"/>
</dbReference>
<evidence type="ECO:0000313" key="2">
    <source>
        <dbReference type="Ensembl" id="ENSSAUP00010042650.1"/>
    </source>
</evidence>
<accession>A0A671X1C7</accession>
<dbReference type="Ensembl" id="ENSSAUT00010044887.1">
    <property type="protein sequence ID" value="ENSSAUP00010042650.1"/>
    <property type="gene ID" value="ENSSAUG00010017911.1"/>
</dbReference>
<feature type="region of interest" description="Disordered" evidence="1">
    <location>
        <begin position="138"/>
        <end position="190"/>
    </location>
</feature>
<proteinExistence type="predicted"/>
<feature type="compositionally biased region" description="Polar residues" evidence="1">
    <location>
        <begin position="138"/>
        <end position="176"/>
    </location>
</feature>
<evidence type="ECO:0000313" key="3">
    <source>
        <dbReference type="Proteomes" id="UP000472265"/>
    </source>
</evidence>
<organism evidence="2 3">
    <name type="scientific">Sparus aurata</name>
    <name type="common">Gilthead sea bream</name>
    <dbReference type="NCBI Taxonomy" id="8175"/>
    <lineage>
        <taxon>Eukaryota</taxon>
        <taxon>Metazoa</taxon>
        <taxon>Chordata</taxon>
        <taxon>Craniata</taxon>
        <taxon>Vertebrata</taxon>
        <taxon>Euteleostomi</taxon>
        <taxon>Actinopterygii</taxon>
        <taxon>Neopterygii</taxon>
        <taxon>Teleostei</taxon>
        <taxon>Neoteleostei</taxon>
        <taxon>Acanthomorphata</taxon>
        <taxon>Eupercaria</taxon>
        <taxon>Spariformes</taxon>
        <taxon>Sparidae</taxon>
        <taxon>Sparus</taxon>
    </lineage>
</organism>
<name>A0A671X1C7_SPAAU</name>
<reference evidence="2" key="2">
    <citation type="submission" date="2025-08" db="UniProtKB">
        <authorList>
            <consortium name="Ensembl"/>
        </authorList>
    </citation>
    <scope>IDENTIFICATION</scope>
</reference>
<dbReference type="AlphaFoldDB" id="A0A671X1C7"/>